<feature type="region of interest" description="Disordered" evidence="1">
    <location>
        <begin position="95"/>
        <end position="119"/>
    </location>
</feature>
<proteinExistence type="predicted"/>
<evidence type="ECO:0000313" key="2">
    <source>
        <dbReference type="EMBL" id="KAJ4842983.1"/>
    </source>
</evidence>
<evidence type="ECO:0000256" key="1">
    <source>
        <dbReference type="SAM" id="MobiDB-lite"/>
    </source>
</evidence>
<accession>A0A9Q0JIG7</accession>
<reference evidence="2" key="2">
    <citation type="journal article" date="2023" name="Plants (Basel)">
        <title>Annotation of the Turnera subulata (Passifloraceae) Draft Genome Reveals the S-Locus Evolved after the Divergence of Turneroideae from Passifloroideae in a Stepwise Manner.</title>
        <authorList>
            <person name="Henning P.M."/>
            <person name="Roalson E.H."/>
            <person name="Mir W."/>
            <person name="McCubbin A.G."/>
            <person name="Shore J.S."/>
        </authorList>
    </citation>
    <scope>NUCLEOTIDE SEQUENCE</scope>
    <source>
        <strain evidence="2">F60SS</strain>
    </source>
</reference>
<dbReference type="AlphaFoldDB" id="A0A9Q0JIG7"/>
<keyword evidence="3" id="KW-1185">Reference proteome</keyword>
<comment type="caution">
    <text evidence="2">The sequence shown here is derived from an EMBL/GenBank/DDBJ whole genome shotgun (WGS) entry which is preliminary data.</text>
</comment>
<dbReference type="EMBL" id="JAKUCV010002347">
    <property type="protein sequence ID" value="KAJ4842983.1"/>
    <property type="molecule type" value="Genomic_DNA"/>
</dbReference>
<dbReference type="Proteomes" id="UP001141552">
    <property type="component" value="Unassembled WGS sequence"/>
</dbReference>
<reference evidence="2" key="1">
    <citation type="submission" date="2022-02" db="EMBL/GenBank/DDBJ databases">
        <authorList>
            <person name="Henning P.M."/>
            <person name="McCubbin A.G."/>
            <person name="Shore J.S."/>
        </authorList>
    </citation>
    <scope>NUCLEOTIDE SEQUENCE</scope>
    <source>
        <strain evidence="2">F60SS</strain>
        <tissue evidence="2">Leaves</tissue>
    </source>
</reference>
<protein>
    <submittedName>
        <fullName evidence="2">Uncharacterized protein</fullName>
    </submittedName>
</protein>
<feature type="compositionally biased region" description="Basic residues" evidence="1">
    <location>
        <begin position="95"/>
        <end position="109"/>
    </location>
</feature>
<evidence type="ECO:0000313" key="3">
    <source>
        <dbReference type="Proteomes" id="UP001141552"/>
    </source>
</evidence>
<organism evidence="2 3">
    <name type="scientific">Turnera subulata</name>
    <dbReference type="NCBI Taxonomy" id="218843"/>
    <lineage>
        <taxon>Eukaryota</taxon>
        <taxon>Viridiplantae</taxon>
        <taxon>Streptophyta</taxon>
        <taxon>Embryophyta</taxon>
        <taxon>Tracheophyta</taxon>
        <taxon>Spermatophyta</taxon>
        <taxon>Magnoliopsida</taxon>
        <taxon>eudicotyledons</taxon>
        <taxon>Gunneridae</taxon>
        <taxon>Pentapetalae</taxon>
        <taxon>rosids</taxon>
        <taxon>fabids</taxon>
        <taxon>Malpighiales</taxon>
        <taxon>Passifloraceae</taxon>
        <taxon>Turnera</taxon>
    </lineage>
</organism>
<sequence length="181" mass="20151">MLALKLKKPEKKRKVKTFNKLTGSIMSIGTLNDSDIRKVNRRLVVEEPDVVVQNFSLPDFDAEAELTLQVGSTIGWDQQDANEELRLAYLKEEKKKHHTTLSHHHSRRHPSPDASHRHLQGRRAAAAATEAARYLTNQLRRTTSDPPCTTAASAVADLTPLSRTSTTQPSSFPTLLPLLLG</sequence>
<name>A0A9Q0JIG7_9ROSI</name>
<gene>
    <name evidence="2" type="ORF">Tsubulata_036397</name>
</gene>